<sequence>MIGFVGIPTRFSEETSPAWVPHRERSAELESDTLKSLSRSCNFLQKRQSPVFQNSVKFRAFYKLR</sequence>
<comment type="caution">
    <text evidence="1">The sequence shown here is derived from an EMBL/GenBank/DDBJ whole genome shotgun (WGS) entry which is preliminary data.</text>
</comment>
<evidence type="ECO:0000313" key="1">
    <source>
        <dbReference type="EMBL" id="EMO61904.1"/>
    </source>
</evidence>
<dbReference type="AlphaFoldDB" id="M6W9K6"/>
<gene>
    <name evidence="1" type="ORF">LEP1GSC133_2423</name>
</gene>
<dbReference type="Proteomes" id="UP000012159">
    <property type="component" value="Unassembled WGS sequence"/>
</dbReference>
<organism evidence="1 2">
    <name type="scientific">Leptospira borgpetersenii serovar Pomona str. 200901868</name>
    <dbReference type="NCBI Taxonomy" id="1192866"/>
    <lineage>
        <taxon>Bacteria</taxon>
        <taxon>Pseudomonadati</taxon>
        <taxon>Spirochaetota</taxon>
        <taxon>Spirochaetia</taxon>
        <taxon>Leptospirales</taxon>
        <taxon>Leptospiraceae</taxon>
        <taxon>Leptospira</taxon>
    </lineage>
</organism>
<dbReference type="EMBL" id="AKWF02000089">
    <property type="protein sequence ID" value="EMO61904.1"/>
    <property type="molecule type" value="Genomic_DNA"/>
</dbReference>
<proteinExistence type="predicted"/>
<reference evidence="1 2" key="1">
    <citation type="submission" date="2013-01" db="EMBL/GenBank/DDBJ databases">
        <authorList>
            <person name="Harkins D.M."/>
            <person name="Durkin A.S."/>
            <person name="Brinkac L.M."/>
            <person name="Haft D.H."/>
            <person name="Selengut J.D."/>
            <person name="Sanka R."/>
            <person name="DePew J."/>
            <person name="Purushe J."/>
            <person name="Picardeau M."/>
            <person name="Werts C."/>
            <person name="Goarant C."/>
            <person name="Vinetz J.M."/>
            <person name="Sutton G.G."/>
            <person name="Nierman W.C."/>
            <person name="Fouts D.E."/>
        </authorList>
    </citation>
    <scope>NUCLEOTIDE SEQUENCE [LARGE SCALE GENOMIC DNA]</scope>
    <source>
        <strain evidence="1 2">200901868</strain>
    </source>
</reference>
<name>M6W9K6_LEPBO</name>
<dbReference type="STRING" id="1192866.LEP1GSC133_2423"/>
<accession>M6W9K6</accession>
<evidence type="ECO:0000313" key="2">
    <source>
        <dbReference type="Proteomes" id="UP000012159"/>
    </source>
</evidence>
<protein>
    <submittedName>
        <fullName evidence="1">Uncharacterized protein</fullName>
    </submittedName>
</protein>